<organism evidence="1 2">
    <name type="scientific">Ustilaginoidea virens</name>
    <name type="common">Rice false smut fungus</name>
    <name type="synonym">Villosiclava virens</name>
    <dbReference type="NCBI Taxonomy" id="1159556"/>
    <lineage>
        <taxon>Eukaryota</taxon>
        <taxon>Fungi</taxon>
        <taxon>Dikarya</taxon>
        <taxon>Ascomycota</taxon>
        <taxon>Pezizomycotina</taxon>
        <taxon>Sordariomycetes</taxon>
        <taxon>Hypocreomycetidae</taxon>
        <taxon>Hypocreales</taxon>
        <taxon>Clavicipitaceae</taxon>
        <taxon>Ustilaginoidea</taxon>
    </lineage>
</organism>
<gene>
    <name evidence="1" type="ORF">UV8b_04931</name>
</gene>
<proteinExistence type="predicted"/>
<keyword evidence="2" id="KW-1185">Reference proteome</keyword>
<reference evidence="1" key="1">
    <citation type="submission" date="2020-03" db="EMBL/GenBank/DDBJ databases">
        <title>A mixture of massive structural variations and highly conserved coding sequences in Ustilaginoidea virens genome.</title>
        <authorList>
            <person name="Zhang K."/>
            <person name="Zhao Z."/>
            <person name="Zhang Z."/>
            <person name="Li Y."/>
            <person name="Hsiang T."/>
            <person name="Sun W."/>
        </authorList>
    </citation>
    <scope>NUCLEOTIDE SEQUENCE</scope>
    <source>
        <strain evidence="1">UV-8b</strain>
    </source>
</reference>
<dbReference type="GeneID" id="66065709"/>
<protein>
    <submittedName>
        <fullName evidence="1">Uncharacterized protein</fullName>
    </submittedName>
</protein>
<evidence type="ECO:0000313" key="2">
    <source>
        <dbReference type="Proteomes" id="UP000027002"/>
    </source>
</evidence>
<name>A0A8E5HS84_USTVR</name>
<dbReference type="RefSeq" id="XP_042998363.1">
    <property type="nucleotide sequence ID" value="XM_043142429.1"/>
</dbReference>
<dbReference type="KEGG" id="uvi:66065709"/>
<evidence type="ECO:0000313" key="1">
    <source>
        <dbReference type="EMBL" id="QUC20690.1"/>
    </source>
</evidence>
<dbReference type="Proteomes" id="UP000027002">
    <property type="component" value="Chromosome 4"/>
</dbReference>
<dbReference type="EMBL" id="CP072756">
    <property type="protein sequence ID" value="QUC20690.1"/>
    <property type="molecule type" value="Genomic_DNA"/>
</dbReference>
<accession>A0A8E5HS84</accession>
<sequence>MARLIPVCGAGWVDRESNNRPYVPSSNLAALCSVAKIARASAKRRASLANRSFGSSTARVLLAFPARALWAERHGGGFKAATT</sequence>
<dbReference type="AlphaFoldDB" id="A0A8E5HS84"/>